<dbReference type="GO" id="GO:0003824">
    <property type="term" value="F:catalytic activity"/>
    <property type="evidence" value="ECO:0007669"/>
    <property type="project" value="InterPro"/>
</dbReference>
<dbReference type="RefSeq" id="WP_179951490.1">
    <property type="nucleotide sequence ID" value="NZ_QPJC01000002.1"/>
</dbReference>
<evidence type="ECO:0000313" key="5">
    <source>
        <dbReference type="Proteomes" id="UP000253495"/>
    </source>
</evidence>
<evidence type="ECO:0000256" key="2">
    <source>
        <dbReference type="ARBA" id="ARBA00022723"/>
    </source>
</evidence>
<dbReference type="PANTHER" id="PTHR42796:SF7">
    <property type="entry name" value="2-DEHYDRO-3-DEOXY-D-ARABINONATE DEHYDRATASE"/>
    <property type="match status" value="1"/>
</dbReference>
<dbReference type="GO" id="GO:0046872">
    <property type="term" value="F:metal ion binding"/>
    <property type="evidence" value="ECO:0007669"/>
    <property type="project" value="UniProtKB-KW"/>
</dbReference>
<dbReference type="Proteomes" id="UP000253495">
    <property type="component" value="Unassembled WGS sequence"/>
</dbReference>
<proteinExistence type="inferred from homology"/>
<keyword evidence="5" id="KW-1185">Reference proteome</keyword>
<dbReference type="EMBL" id="QPJC01000002">
    <property type="protein sequence ID" value="RCW45808.1"/>
    <property type="molecule type" value="Genomic_DNA"/>
</dbReference>
<dbReference type="AlphaFoldDB" id="A0A368W1D3"/>
<accession>A0A368W1D3</accession>
<dbReference type="Gene3D" id="3.90.850.10">
    <property type="entry name" value="Fumarylacetoacetase-like, C-terminal domain"/>
    <property type="match status" value="1"/>
</dbReference>
<dbReference type="InterPro" id="IPR051121">
    <property type="entry name" value="FAH"/>
</dbReference>
<evidence type="ECO:0000259" key="3">
    <source>
        <dbReference type="Pfam" id="PF01557"/>
    </source>
</evidence>
<dbReference type="Pfam" id="PF01557">
    <property type="entry name" value="FAA_hydrolase"/>
    <property type="match status" value="1"/>
</dbReference>
<reference evidence="4 5" key="1">
    <citation type="submission" date="2018-07" db="EMBL/GenBank/DDBJ databases">
        <title>Genomic Encyclopedia of Type Strains, Phase III (KMG-III): the genomes of soil and plant-associated and newly described type strains.</title>
        <authorList>
            <person name="Whitman W."/>
        </authorList>
    </citation>
    <scope>NUCLEOTIDE SEQUENCE [LARGE SCALE GENOMIC DNA]</scope>
    <source>
        <strain evidence="4 5">CECT 8575</strain>
    </source>
</reference>
<dbReference type="InterPro" id="IPR011234">
    <property type="entry name" value="Fumarylacetoacetase-like_C"/>
</dbReference>
<feature type="domain" description="Fumarylacetoacetase-like C-terminal" evidence="3">
    <location>
        <begin position="89"/>
        <end position="282"/>
    </location>
</feature>
<keyword evidence="2" id="KW-0479">Metal-binding</keyword>
<evidence type="ECO:0000256" key="1">
    <source>
        <dbReference type="ARBA" id="ARBA00010211"/>
    </source>
</evidence>
<dbReference type="GO" id="GO:0044281">
    <property type="term" value="P:small molecule metabolic process"/>
    <property type="evidence" value="ECO:0007669"/>
    <property type="project" value="UniProtKB-ARBA"/>
</dbReference>
<dbReference type="InterPro" id="IPR036663">
    <property type="entry name" value="Fumarylacetoacetase_C_sf"/>
</dbReference>
<organism evidence="4 5">
    <name type="scientific">Halopolyspora algeriensis</name>
    <dbReference type="NCBI Taxonomy" id="1500506"/>
    <lineage>
        <taxon>Bacteria</taxon>
        <taxon>Bacillati</taxon>
        <taxon>Actinomycetota</taxon>
        <taxon>Actinomycetes</taxon>
        <taxon>Actinomycetes incertae sedis</taxon>
        <taxon>Halopolyspora</taxon>
    </lineage>
</organism>
<protein>
    <submittedName>
        <fullName evidence="4">2-dehydro-3-deoxy-D-arabinonate dehydratase</fullName>
    </submittedName>
</protein>
<dbReference type="SUPFAM" id="SSF56529">
    <property type="entry name" value="FAH"/>
    <property type="match status" value="1"/>
</dbReference>
<comment type="similarity">
    <text evidence="1">Belongs to the FAH family.</text>
</comment>
<comment type="caution">
    <text evidence="4">The sequence shown here is derived from an EMBL/GenBank/DDBJ whole genome shotgun (WGS) entry which is preliminary data.</text>
</comment>
<dbReference type="PANTHER" id="PTHR42796">
    <property type="entry name" value="FUMARYLACETOACETATE HYDROLASE DOMAIN-CONTAINING PROTEIN 2A-RELATED"/>
    <property type="match status" value="1"/>
</dbReference>
<evidence type="ECO:0000313" key="4">
    <source>
        <dbReference type="EMBL" id="RCW45808.1"/>
    </source>
</evidence>
<gene>
    <name evidence="4" type="ORF">DFQ14_102109</name>
</gene>
<sequence>MHLVRYLLPGTDTPTIGVRNDNVVTPLSSTATIAELLRLPLAEFRRRLTQEPPTEAPIPVDNVQLLPPIDGRTEVWASGVTYERSRGARVEESSDGSIYQQVYDAARPELFFKAQPWRVVTHGEPVAIREDSPLNVPEPELALVLNRSGEILGLTACNDMSSRSIEGDNPLYLPQAKIYSGSCSLATGIRPFWQVEDPADLTIRMSIHRDGKQVWYGETSTSRLRRKLQDLVAPLFAGTDFPDGAVLATGTGIVPELSFTLHAGDRVEIEIDGVASLSNPVVRGREPMSWLVESLDQPNVRSVLR</sequence>
<name>A0A368W1D3_9ACTN</name>